<protein>
    <submittedName>
        <fullName evidence="2">Uncharacterized protein</fullName>
    </submittedName>
</protein>
<feature type="compositionally biased region" description="Acidic residues" evidence="1">
    <location>
        <begin position="74"/>
        <end position="88"/>
    </location>
</feature>
<sequence>MRDKAFNALNKQVGQMAEDLAKRNPGTLPSDTKVNPAHQGSSSKHAQVKQVTTLRSGKVYDKKVDAPPTFVEGVVEDVDEDEESDSEETPIASNKQPDVILGRPFFATAHAKINCVDGTVHMTFGNRKLRMNMFSPVTNFSTHDTCFMADIIDSCVPCYDPVVSKDNTVEVFSMFDRLEKEHMQELMDAEKEVEVKATQELSSREDSRFLE</sequence>
<dbReference type="OrthoDB" id="1835723at2759"/>
<dbReference type="Proteomes" id="UP000326396">
    <property type="component" value="Linkage Group LG15"/>
</dbReference>
<dbReference type="AlphaFoldDB" id="A0A5N6P173"/>
<feature type="region of interest" description="Disordered" evidence="1">
    <location>
        <begin position="1"/>
        <end position="53"/>
    </location>
</feature>
<feature type="region of interest" description="Disordered" evidence="1">
    <location>
        <begin position="192"/>
        <end position="211"/>
    </location>
</feature>
<feature type="region of interest" description="Disordered" evidence="1">
    <location>
        <begin position="73"/>
        <end position="95"/>
    </location>
</feature>
<name>A0A5N6P173_9ASTR</name>
<proteinExistence type="predicted"/>
<organism evidence="2 3">
    <name type="scientific">Mikania micrantha</name>
    <name type="common">bitter vine</name>
    <dbReference type="NCBI Taxonomy" id="192012"/>
    <lineage>
        <taxon>Eukaryota</taxon>
        <taxon>Viridiplantae</taxon>
        <taxon>Streptophyta</taxon>
        <taxon>Embryophyta</taxon>
        <taxon>Tracheophyta</taxon>
        <taxon>Spermatophyta</taxon>
        <taxon>Magnoliopsida</taxon>
        <taxon>eudicotyledons</taxon>
        <taxon>Gunneridae</taxon>
        <taxon>Pentapetalae</taxon>
        <taxon>asterids</taxon>
        <taxon>campanulids</taxon>
        <taxon>Asterales</taxon>
        <taxon>Asteraceae</taxon>
        <taxon>Asteroideae</taxon>
        <taxon>Heliantheae alliance</taxon>
        <taxon>Eupatorieae</taxon>
        <taxon>Mikania</taxon>
    </lineage>
</organism>
<comment type="caution">
    <text evidence="2">The sequence shown here is derived from an EMBL/GenBank/DDBJ whole genome shotgun (WGS) entry which is preliminary data.</text>
</comment>
<accession>A0A5N6P173</accession>
<reference evidence="2 3" key="1">
    <citation type="submission" date="2019-05" db="EMBL/GenBank/DDBJ databases">
        <title>Mikania micrantha, genome provides insights into the molecular mechanism of rapid growth.</title>
        <authorList>
            <person name="Liu B."/>
        </authorList>
    </citation>
    <scope>NUCLEOTIDE SEQUENCE [LARGE SCALE GENOMIC DNA]</scope>
    <source>
        <strain evidence="2">NLD-2019</strain>
        <tissue evidence="2">Leaf</tissue>
    </source>
</reference>
<gene>
    <name evidence="2" type="ORF">E3N88_13761</name>
</gene>
<evidence type="ECO:0000313" key="2">
    <source>
        <dbReference type="EMBL" id="KAD5802401.1"/>
    </source>
</evidence>
<feature type="compositionally biased region" description="Polar residues" evidence="1">
    <location>
        <begin position="27"/>
        <end position="53"/>
    </location>
</feature>
<evidence type="ECO:0000313" key="3">
    <source>
        <dbReference type="Proteomes" id="UP000326396"/>
    </source>
</evidence>
<keyword evidence="3" id="KW-1185">Reference proteome</keyword>
<evidence type="ECO:0000256" key="1">
    <source>
        <dbReference type="SAM" id="MobiDB-lite"/>
    </source>
</evidence>
<dbReference type="EMBL" id="SZYD01000007">
    <property type="protein sequence ID" value="KAD5802401.1"/>
    <property type="molecule type" value="Genomic_DNA"/>
</dbReference>